<dbReference type="Gene3D" id="2.60.120.200">
    <property type="match status" value="1"/>
</dbReference>
<reference evidence="1" key="1">
    <citation type="journal article" date="2015" name="Nature">
        <title>Complex archaea that bridge the gap between prokaryotes and eukaryotes.</title>
        <authorList>
            <person name="Spang A."/>
            <person name="Saw J.H."/>
            <person name="Jorgensen S.L."/>
            <person name="Zaremba-Niedzwiedzka K."/>
            <person name="Martijn J."/>
            <person name="Lind A.E."/>
            <person name="van Eijk R."/>
            <person name="Schleper C."/>
            <person name="Guy L."/>
            <person name="Ettema T.J."/>
        </authorList>
    </citation>
    <scope>NUCLEOTIDE SEQUENCE</scope>
</reference>
<dbReference type="Pfam" id="PF13385">
    <property type="entry name" value="Laminin_G_3"/>
    <property type="match status" value="1"/>
</dbReference>
<comment type="caution">
    <text evidence="1">The sequence shown here is derived from an EMBL/GenBank/DDBJ whole genome shotgun (WGS) entry which is preliminary data.</text>
</comment>
<feature type="non-terminal residue" evidence="1">
    <location>
        <position position="250"/>
    </location>
</feature>
<dbReference type="EMBL" id="LAZR01066221">
    <property type="protein sequence ID" value="KKK54003.1"/>
    <property type="molecule type" value="Genomic_DNA"/>
</dbReference>
<dbReference type="AlphaFoldDB" id="A0A0F8WBP1"/>
<protein>
    <recommendedName>
        <fullName evidence="2">LamG-like jellyroll fold domain-containing protein</fullName>
    </recommendedName>
</protein>
<evidence type="ECO:0008006" key="2">
    <source>
        <dbReference type="Google" id="ProtNLM"/>
    </source>
</evidence>
<name>A0A0F8WBP1_9ZZZZ</name>
<proteinExistence type="predicted"/>
<dbReference type="SUPFAM" id="SSF49899">
    <property type="entry name" value="Concanavalin A-like lectins/glucanases"/>
    <property type="match status" value="1"/>
</dbReference>
<evidence type="ECO:0000313" key="1">
    <source>
        <dbReference type="EMBL" id="KKK54003.1"/>
    </source>
</evidence>
<gene>
    <name evidence="1" type="ORF">LCGC14_3089100</name>
</gene>
<sequence length="250" mass="27330">MLKTAVRDSGWKNFVRRVPKDSVLYYPGLKGGTTTVEDYSGNAYAGTISGATWERQANEFWVNGFDGIDDFIQATSDFGDINFLTQAITLECVWRWDTGTPASGGILGISPATATNLGIQLVSNEVGRLWLVWVRRDGDVTSRVPLLLDDTLSLNQWYHIIASYSGNGTPNSSSVDILLNGTARTFAESGQRHFWDVNNVVRIGSQALTGAGGVQEPIDGLIGLVNIRDQTTSLEEMQDRFQHIGKLIGV</sequence>
<organism evidence="1">
    <name type="scientific">marine sediment metagenome</name>
    <dbReference type="NCBI Taxonomy" id="412755"/>
    <lineage>
        <taxon>unclassified sequences</taxon>
        <taxon>metagenomes</taxon>
        <taxon>ecological metagenomes</taxon>
    </lineage>
</organism>
<accession>A0A0F8WBP1</accession>
<dbReference type="InterPro" id="IPR013320">
    <property type="entry name" value="ConA-like_dom_sf"/>
</dbReference>